<accession>A0ACB9PB02</accession>
<comment type="caution">
    <text evidence="1">The sequence shown here is derived from an EMBL/GenBank/DDBJ whole genome shotgun (WGS) entry which is preliminary data.</text>
</comment>
<evidence type="ECO:0000313" key="1">
    <source>
        <dbReference type="EMBL" id="KAI4345910.1"/>
    </source>
</evidence>
<keyword evidence="2" id="KW-1185">Reference proteome</keyword>
<reference evidence="1 2" key="1">
    <citation type="journal article" date="2022" name="DNA Res.">
        <title>Chromosomal-level genome assembly of the orchid tree Bauhinia variegata (Leguminosae; Cercidoideae) supports the allotetraploid origin hypothesis of Bauhinia.</title>
        <authorList>
            <person name="Zhong Y."/>
            <person name="Chen Y."/>
            <person name="Zheng D."/>
            <person name="Pang J."/>
            <person name="Liu Y."/>
            <person name="Luo S."/>
            <person name="Meng S."/>
            <person name="Qian L."/>
            <person name="Wei D."/>
            <person name="Dai S."/>
            <person name="Zhou R."/>
        </authorList>
    </citation>
    <scope>NUCLEOTIDE SEQUENCE [LARGE SCALE GENOMIC DNA]</scope>
    <source>
        <strain evidence="1">BV-YZ2020</strain>
    </source>
</reference>
<dbReference type="Proteomes" id="UP000828941">
    <property type="component" value="Chromosome 5"/>
</dbReference>
<sequence>MSVVVVRSAAGNLAELLGSVGRQIGYLIFWEKYVEDLREQLKKLLEARERDEVDITEARRNGKEIVNDVQYWLSSVDEIIEMAEKLFEDASHAKTKFCNSPFFHHQLRRKARKITNDASELQAQGVFACVSRLPISSFPDDLKEFEWRMPIFYGVMEAIEDPNIQVIGIGGMPGVGKTTLIKQIAKQAKTNRLFDRVVMAVVSAYPDVRRIQHQIADMLGLNLTEKSTTVRACRFYKRLNQEERLLIILDDVWYRLDLGQIGIPKGLKIVLTSRDQNVLHQMEAQKIFCVEPLLHNEAVSFFLKFSGITDDVESHSDPRYRELAVDIAHRCGGLPVLLEMVARGLKNKTYFQWKDTLKQLERYDGSLCRDVVFVLKMSYEYLLNEAKLMFLLCAALGEEIFSQQLLKLCLGLGLFKHIYTVEEARWRMVRLIHDLKGLYLLQDGKTSNSVTMNVAIRSAALQIASEEYNMFVVPDGYEESMWTSDENPIQNFTALFLLGNHRGVPERLACPKLKLFHVYDESCTVAIPSHFFEGMHRELKVLSLINMKLASLPSSIRVLTSIHTLCLEKCELDDIALLGELISLKVLSLAGSNIEQLPCQVRGLVNLCFLDLSNCSKLKTIPPFVLSNLKRLEALLLPNCFGQWQHYERSKDGRTNASLGELTHLNHLEVLDIHIPDIKVLPQDLAFHKLQRYNISIGQLLGQHSGKFERNLQLNLTGADSTVHGLVKPLLGKSEELWLQELKGFKSIHELDPEGFLTLKHLHIQDMAEMEYIANSSYLNAPIVHSFNNLRVVKVERCNKLEFLFSSSMCRGLSRLTEMEISECSMMGSILRGHEEDAELRSIQGCNMMLFRGLRSLTLQNLPKLIGFVTMEVAQKQSLNSCALLDKVVFPNLENLQLSGLGALTYIWKDHGFDLEMLKSLSLFECSNLKYLFSPNAVSALSHLQELTITSYKSNLEVQVIDCDPWHKDHDPQNSIEYLFIPSF</sequence>
<dbReference type="EMBL" id="CM039430">
    <property type="protein sequence ID" value="KAI4345910.1"/>
    <property type="molecule type" value="Genomic_DNA"/>
</dbReference>
<organism evidence="1 2">
    <name type="scientific">Bauhinia variegata</name>
    <name type="common">Purple orchid tree</name>
    <name type="synonym">Phanera variegata</name>
    <dbReference type="NCBI Taxonomy" id="167791"/>
    <lineage>
        <taxon>Eukaryota</taxon>
        <taxon>Viridiplantae</taxon>
        <taxon>Streptophyta</taxon>
        <taxon>Embryophyta</taxon>
        <taxon>Tracheophyta</taxon>
        <taxon>Spermatophyta</taxon>
        <taxon>Magnoliopsida</taxon>
        <taxon>eudicotyledons</taxon>
        <taxon>Gunneridae</taxon>
        <taxon>Pentapetalae</taxon>
        <taxon>rosids</taxon>
        <taxon>fabids</taxon>
        <taxon>Fabales</taxon>
        <taxon>Fabaceae</taxon>
        <taxon>Cercidoideae</taxon>
        <taxon>Cercideae</taxon>
        <taxon>Bauhiniinae</taxon>
        <taxon>Bauhinia</taxon>
    </lineage>
</organism>
<proteinExistence type="predicted"/>
<name>A0ACB9PB02_BAUVA</name>
<evidence type="ECO:0000313" key="2">
    <source>
        <dbReference type="Proteomes" id="UP000828941"/>
    </source>
</evidence>
<protein>
    <submittedName>
        <fullName evidence="1">Uncharacterized protein</fullName>
    </submittedName>
</protein>
<gene>
    <name evidence="1" type="ORF">L6164_012996</name>
</gene>